<evidence type="ECO:0000256" key="11">
    <source>
        <dbReference type="ARBA" id="ARBA00023052"/>
    </source>
</evidence>
<keyword evidence="7 13" id="KW-0808">Transferase</keyword>
<reference evidence="13" key="1">
    <citation type="submission" date="2021-04" db="EMBL/GenBank/DDBJ databases">
        <title>Genome seq and assembly of Streptomyces sp. RG38.</title>
        <authorList>
            <person name="Chhetri G."/>
        </authorList>
    </citation>
    <scope>NUCLEOTIDE SEQUENCE</scope>
    <source>
        <strain evidence="13">RG38</strain>
    </source>
</reference>
<dbReference type="GO" id="GO:0005737">
    <property type="term" value="C:cytoplasm"/>
    <property type="evidence" value="ECO:0007669"/>
    <property type="project" value="UniProtKB-ARBA"/>
</dbReference>
<keyword evidence="8" id="KW-0479">Metal-binding</keyword>
<evidence type="ECO:0000256" key="1">
    <source>
        <dbReference type="ARBA" id="ARBA00001913"/>
    </source>
</evidence>
<dbReference type="Gene3D" id="3.40.50.920">
    <property type="match status" value="1"/>
</dbReference>
<dbReference type="EC" id="2.2.1.1" evidence="13"/>
<dbReference type="GO" id="GO:0004802">
    <property type="term" value="F:transketolase activity"/>
    <property type="evidence" value="ECO:0007669"/>
    <property type="project" value="UniProtKB-EC"/>
</dbReference>
<evidence type="ECO:0000313" key="14">
    <source>
        <dbReference type="Proteomes" id="UP000677875"/>
    </source>
</evidence>
<dbReference type="CDD" id="cd02012">
    <property type="entry name" value="TPP_TK"/>
    <property type="match status" value="1"/>
</dbReference>
<evidence type="ECO:0000256" key="7">
    <source>
        <dbReference type="ARBA" id="ARBA00022679"/>
    </source>
</evidence>
<dbReference type="GO" id="GO:0000287">
    <property type="term" value="F:magnesium ion binding"/>
    <property type="evidence" value="ECO:0007669"/>
    <property type="project" value="UniProtKB-ARBA"/>
</dbReference>
<dbReference type="CDD" id="cd07033">
    <property type="entry name" value="TPP_PYR_DXS_TK_like"/>
    <property type="match status" value="1"/>
</dbReference>
<comment type="cofactor">
    <cofactor evidence="2">
        <name>Mn(2+)</name>
        <dbReference type="ChEBI" id="CHEBI:29035"/>
    </cofactor>
</comment>
<comment type="cofactor">
    <cofactor evidence="1">
        <name>Ca(2+)</name>
        <dbReference type="ChEBI" id="CHEBI:29108"/>
    </cofactor>
</comment>
<comment type="cofactor">
    <cofactor evidence="3">
        <name>Mg(2+)</name>
        <dbReference type="ChEBI" id="CHEBI:18420"/>
    </cofactor>
</comment>
<evidence type="ECO:0000256" key="2">
    <source>
        <dbReference type="ARBA" id="ARBA00001936"/>
    </source>
</evidence>
<evidence type="ECO:0000256" key="6">
    <source>
        <dbReference type="ARBA" id="ARBA00011738"/>
    </source>
</evidence>
<dbReference type="InterPro" id="IPR020826">
    <property type="entry name" value="Transketolase_BS"/>
</dbReference>
<dbReference type="NCBIfam" id="NF004559">
    <property type="entry name" value="PRK05899.2-5"/>
    <property type="match status" value="1"/>
</dbReference>
<comment type="caution">
    <text evidence="13">The sequence shown here is derived from an EMBL/GenBank/DDBJ whole genome shotgun (WGS) entry which is preliminary data.</text>
</comment>
<dbReference type="InterPro" id="IPR005475">
    <property type="entry name" value="Transketolase-like_Pyr-bd"/>
</dbReference>
<dbReference type="SMART" id="SM00861">
    <property type="entry name" value="Transket_pyr"/>
    <property type="match status" value="1"/>
</dbReference>
<evidence type="ECO:0000256" key="8">
    <source>
        <dbReference type="ARBA" id="ARBA00022723"/>
    </source>
</evidence>
<dbReference type="AlphaFoldDB" id="A0A941B119"/>
<dbReference type="Pfam" id="PF02780">
    <property type="entry name" value="Transketolase_C"/>
    <property type="match status" value="1"/>
</dbReference>
<dbReference type="InterPro" id="IPR029061">
    <property type="entry name" value="THDP-binding"/>
</dbReference>
<accession>A0A941B119</accession>
<dbReference type="InterPro" id="IPR005474">
    <property type="entry name" value="Transketolase_N"/>
</dbReference>
<dbReference type="PANTHER" id="PTHR43195">
    <property type="entry name" value="TRANSKETOLASE"/>
    <property type="match status" value="1"/>
</dbReference>
<dbReference type="Pfam" id="PF00456">
    <property type="entry name" value="Transketolase_N"/>
    <property type="match status" value="1"/>
</dbReference>
<evidence type="ECO:0000259" key="12">
    <source>
        <dbReference type="SMART" id="SM00861"/>
    </source>
</evidence>
<dbReference type="SUPFAM" id="SSF52922">
    <property type="entry name" value="TK C-terminal domain-like"/>
    <property type="match status" value="1"/>
</dbReference>
<protein>
    <submittedName>
        <fullName evidence="13">Transketolase</fullName>
        <ecNumber evidence="13">2.2.1.1</ecNumber>
    </submittedName>
</protein>
<evidence type="ECO:0000256" key="3">
    <source>
        <dbReference type="ARBA" id="ARBA00001946"/>
    </source>
</evidence>
<dbReference type="EMBL" id="JAGPNL010000001">
    <property type="protein sequence ID" value="MBQ0825612.1"/>
    <property type="molecule type" value="Genomic_DNA"/>
</dbReference>
<evidence type="ECO:0000256" key="10">
    <source>
        <dbReference type="ARBA" id="ARBA00022842"/>
    </source>
</evidence>
<dbReference type="Proteomes" id="UP000677875">
    <property type="component" value="Unassembled WGS sequence"/>
</dbReference>
<dbReference type="Gene3D" id="3.40.50.970">
    <property type="match status" value="2"/>
</dbReference>
<comment type="cofactor">
    <cofactor evidence="4">
        <name>thiamine diphosphate</name>
        <dbReference type="ChEBI" id="CHEBI:58937"/>
    </cofactor>
</comment>
<keyword evidence="14" id="KW-1185">Reference proteome</keyword>
<dbReference type="Pfam" id="PF02779">
    <property type="entry name" value="Transket_pyr"/>
    <property type="match status" value="1"/>
</dbReference>
<dbReference type="GO" id="GO:0030976">
    <property type="term" value="F:thiamine pyrophosphate binding"/>
    <property type="evidence" value="ECO:0007669"/>
    <property type="project" value="TreeGrafter"/>
</dbReference>
<evidence type="ECO:0000256" key="4">
    <source>
        <dbReference type="ARBA" id="ARBA00001964"/>
    </source>
</evidence>
<name>A0A941B119_9ACTN</name>
<comment type="subunit">
    <text evidence="6">Homodimer.</text>
</comment>
<keyword evidence="9" id="KW-0106">Calcium</keyword>
<dbReference type="InterPro" id="IPR033248">
    <property type="entry name" value="Transketolase_C"/>
</dbReference>
<dbReference type="RefSeq" id="WP_210868267.1">
    <property type="nucleotide sequence ID" value="NZ_JAGPNL010000001.1"/>
</dbReference>
<dbReference type="InterPro" id="IPR051424">
    <property type="entry name" value="Transketolase-like"/>
</dbReference>
<evidence type="ECO:0000256" key="5">
    <source>
        <dbReference type="ARBA" id="ARBA00007131"/>
    </source>
</evidence>
<dbReference type="PROSITE" id="PS00802">
    <property type="entry name" value="TRANSKETOLASE_2"/>
    <property type="match status" value="1"/>
</dbReference>
<dbReference type="SUPFAM" id="SSF52518">
    <property type="entry name" value="Thiamin diphosphate-binding fold (THDP-binding)"/>
    <property type="match status" value="2"/>
</dbReference>
<proteinExistence type="inferred from homology"/>
<dbReference type="InterPro" id="IPR009014">
    <property type="entry name" value="Transketo_C/PFOR_II"/>
</dbReference>
<gene>
    <name evidence="13" type="ORF">J5Y05_03670</name>
</gene>
<feature type="domain" description="Transketolase-like pyrimidine-binding" evidence="12">
    <location>
        <begin position="305"/>
        <end position="468"/>
    </location>
</feature>
<dbReference type="PANTHER" id="PTHR43195:SF1">
    <property type="entry name" value="FI06132P-RELATED"/>
    <property type="match status" value="1"/>
</dbReference>
<organism evidence="13 14">
    <name type="scientific">Streptomyces tagetis</name>
    <dbReference type="NCBI Taxonomy" id="2820809"/>
    <lineage>
        <taxon>Bacteria</taxon>
        <taxon>Bacillati</taxon>
        <taxon>Actinomycetota</taxon>
        <taxon>Actinomycetes</taxon>
        <taxon>Kitasatosporales</taxon>
        <taxon>Streptomycetaceae</taxon>
        <taxon>Streptomyces</taxon>
    </lineage>
</organism>
<keyword evidence="10" id="KW-0460">Magnesium</keyword>
<evidence type="ECO:0000256" key="9">
    <source>
        <dbReference type="ARBA" id="ARBA00022837"/>
    </source>
</evidence>
<evidence type="ECO:0000313" key="13">
    <source>
        <dbReference type="EMBL" id="MBQ0825612.1"/>
    </source>
</evidence>
<comment type="similarity">
    <text evidence="5">Belongs to the transketolase family.</text>
</comment>
<dbReference type="FunFam" id="3.40.50.970:FF:000129">
    <property type="entry name" value="Transketolase"/>
    <property type="match status" value="1"/>
</dbReference>
<sequence>MNTGELAELGQQLRVDSVRAAASAASGHPTSSMSAADLMAVLLGRHLRYDFDRPDHPGNDRFVLSKGHASPLLYSAFKAAGAIDDGELLTFRKLGSRLEGHPTPRRLPWVETATGSLGQGLPIGVGISLSGKRLDHDDHRVWVLCGDSELAEGSIWEAAEHAGYEHLDNLTLIVDVNRLGQRGPTRHGHDLDAYARRFRAFDWHAIEIDGHDIDAIDRAYGEALSTKGRPTVVLARTLKGKGVASVENREGQHGKPLPDADEAIAELGGPRDLHVRVQEPPSAQAPRRFGTGRLDLPRHDLGEQVATRDAFGKALAALGTARGDVVALDGEVGDSTRAEFFAKEHPERYFECYIAEQQMVAAAVGMASRGWVPYATTFAAFLTRAHDFVRMASISGSPVNLVGSHAGVAIGEDGPSQMGVEDLAMMRSIHGSTVLYPCDAHQTARLVAAMADLDGIRYLRTSRGKTPVIYGPDETFPVGGSKVLRSSDRDRLTVVAAGVTLHEALSAADALAADDIPVRVIDLYSVKPVDRETLRRAAEETGCLLTVEDHRAEGGLGDAVLDAFTDGRPVPRLVRLAVRTMPGSASPAEQLHAAGIDAENIVAAGRLLVGEALVA</sequence>
<keyword evidence="11" id="KW-0786">Thiamine pyrophosphate</keyword>